<keyword evidence="3" id="KW-1185">Reference proteome</keyword>
<dbReference type="RefSeq" id="WP_089805465.1">
    <property type="nucleotide sequence ID" value="NZ_FOYT01000001.1"/>
</dbReference>
<reference evidence="3" key="1">
    <citation type="submission" date="2016-10" db="EMBL/GenBank/DDBJ databases">
        <authorList>
            <person name="Varghese N."/>
            <person name="Submissions S."/>
        </authorList>
    </citation>
    <scope>NUCLEOTIDE SEQUENCE [LARGE SCALE GENOMIC DNA]</scope>
    <source>
        <strain evidence="3">CGMCC 1.7736</strain>
    </source>
</reference>
<accession>A0A1I6GHX4</accession>
<dbReference type="Gene3D" id="2.50.20.20">
    <property type="match status" value="1"/>
</dbReference>
<dbReference type="AlphaFoldDB" id="A0A1I6GHX4"/>
<organism evidence="2 3">
    <name type="scientific">Halogeometricum rufum</name>
    <dbReference type="NCBI Taxonomy" id="553469"/>
    <lineage>
        <taxon>Archaea</taxon>
        <taxon>Methanobacteriati</taxon>
        <taxon>Methanobacteriota</taxon>
        <taxon>Stenosarchaea group</taxon>
        <taxon>Halobacteria</taxon>
        <taxon>Halobacteriales</taxon>
        <taxon>Haloferacaceae</taxon>
        <taxon>Halogeometricum</taxon>
    </lineage>
</organism>
<dbReference type="Proteomes" id="UP000198531">
    <property type="component" value="Unassembled WGS sequence"/>
</dbReference>
<dbReference type="OrthoDB" id="381839at2157"/>
<name>A0A1I6GHX4_9EURY</name>
<sequence length="270" mass="29116">MPSTRRLAVAGLLVALALGAAWAGGAFDRRPPSDPAAERLANRTAAATADVPAYSFTVGGSVVVERGDERRTAAYDGRGAFNRSERAYRIEIALGEAGGGFDADSETRFVRGHTLYTPCPYSRYVNVEDVSYATALPENRSWTAYTMLGGQRRLFGVSRVYDRGTDTVDGERARVVEVVPDRSKLSSLSAGVPGDDEVRRTNAGAGNLHATLYLAPDSALPLRVVVERERGGGFGGPTVRERIIYDFDYGPTTVEPPERTVRSEDACPRP</sequence>
<gene>
    <name evidence="2" type="ORF">SAMN04487947_1178</name>
</gene>
<protein>
    <submittedName>
        <fullName evidence="2">Uncharacterized protein</fullName>
    </submittedName>
</protein>
<dbReference type="EMBL" id="FOYT01000001">
    <property type="protein sequence ID" value="SFR41749.1"/>
    <property type="molecule type" value="Genomic_DNA"/>
</dbReference>
<evidence type="ECO:0000256" key="1">
    <source>
        <dbReference type="SAM" id="MobiDB-lite"/>
    </source>
</evidence>
<dbReference type="STRING" id="553469.SAMN04487947_1178"/>
<feature type="region of interest" description="Disordered" evidence="1">
    <location>
        <begin position="249"/>
        <end position="270"/>
    </location>
</feature>
<proteinExistence type="predicted"/>
<evidence type="ECO:0000313" key="3">
    <source>
        <dbReference type="Proteomes" id="UP000198531"/>
    </source>
</evidence>
<feature type="compositionally biased region" description="Basic and acidic residues" evidence="1">
    <location>
        <begin position="256"/>
        <end position="270"/>
    </location>
</feature>
<evidence type="ECO:0000313" key="2">
    <source>
        <dbReference type="EMBL" id="SFR41749.1"/>
    </source>
</evidence>